<keyword evidence="1" id="KW-0472">Membrane</keyword>
<evidence type="ECO:0000313" key="2">
    <source>
        <dbReference type="EMBL" id="KAF0415023.1"/>
    </source>
</evidence>
<dbReference type="GO" id="GO:0008800">
    <property type="term" value="F:beta-lactamase activity"/>
    <property type="evidence" value="ECO:0007669"/>
    <property type="project" value="InterPro"/>
</dbReference>
<reference evidence="3" key="4">
    <citation type="submission" date="2020-11" db="EMBL/GenBank/DDBJ databases">
        <title>Antibiotic susceptibility profiles of Pediococcus pentosaceus from various origins and their implications for the safety assessment of strains with food-technology applications.</title>
        <authorList>
            <person name="Shani N."/>
            <person name="Oberhaensli S."/>
            <person name="Arias E."/>
        </authorList>
    </citation>
    <scope>NUCLEOTIDE SEQUENCE</scope>
    <source>
        <strain evidence="3">FAM 19164</strain>
    </source>
</reference>
<evidence type="ECO:0000256" key="1">
    <source>
        <dbReference type="SAM" id="Phobius"/>
    </source>
</evidence>
<proteinExistence type="predicted"/>
<evidence type="ECO:0000313" key="5">
    <source>
        <dbReference type="Proteomes" id="UP000743107"/>
    </source>
</evidence>
<dbReference type="EMBL" id="WENB01000001">
    <property type="protein sequence ID" value="KAF0415023.1"/>
    <property type="molecule type" value="Genomic_DNA"/>
</dbReference>
<feature type="transmembrane region" description="Helical" evidence="1">
    <location>
        <begin position="12"/>
        <end position="33"/>
    </location>
</feature>
<accession>A0A6L5A403</accession>
<keyword evidence="1" id="KW-1133">Transmembrane helix</keyword>
<comment type="caution">
    <text evidence="3">The sequence shown here is derived from an EMBL/GenBank/DDBJ whole genome shotgun (WGS) entry which is preliminary data.</text>
</comment>
<dbReference type="Proteomes" id="UP000743107">
    <property type="component" value="Unassembled WGS sequence"/>
</dbReference>
<dbReference type="EMBL" id="JADOFV010000001">
    <property type="protein sequence ID" value="MBF7126516.1"/>
    <property type="molecule type" value="Genomic_DNA"/>
</dbReference>
<gene>
    <name evidence="2" type="ORF">GBO79_01510</name>
    <name evidence="3" type="ORF">ITQ97_01520</name>
</gene>
<organism evidence="3 5">
    <name type="scientific">Pediococcus pentosaceus</name>
    <dbReference type="NCBI Taxonomy" id="1255"/>
    <lineage>
        <taxon>Bacteria</taxon>
        <taxon>Bacillati</taxon>
        <taxon>Bacillota</taxon>
        <taxon>Bacilli</taxon>
        <taxon>Lactobacillales</taxon>
        <taxon>Lactobacillaceae</taxon>
        <taxon>Pediococcus</taxon>
    </lineage>
</organism>
<dbReference type="GO" id="GO:0046677">
    <property type="term" value="P:response to antibiotic"/>
    <property type="evidence" value="ECO:0007669"/>
    <property type="project" value="InterPro"/>
</dbReference>
<protein>
    <recommendedName>
        <fullName evidence="6">Beta-lactamase class A</fullName>
    </recommendedName>
</protein>
<dbReference type="PANTHER" id="PTHR35333:SF3">
    <property type="entry name" value="BETA-LACTAMASE-TYPE TRANSPEPTIDASE FOLD CONTAINING PROTEIN"/>
    <property type="match status" value="1"/>
</dbReference>
<dbReference type="Gene3D" id="3.40.710.10">
    <property type="entry name" value="DD-peptidase/beta-lactamase superfamily"/>
    <property type="match status" value="1"/>
</dbReference>
<keyword evidence="1" id="KW-0812">Transmembrane</keyword>
<dbReference type="RefSeq" id="WP_002833645.1">
    <property type="nucleotide sequence ID" value="NZ_CAKMBP010000001.1"/>
</dbReference>
<name>A0A6L5A403_PEDPE</name>
<evidence type="ECO:0008006" key="6">
    <source>
        <dbReference type="Google" id="ProtNLM"/>
    </source>
</evidence>
<sequence length="317" mass="35402">MVEELKKLFNNRGLVLFLLEALLALIVIVSIILEAVKINDIHTVNAMRSDFIAKQKKEERAFSRAERNLIKKTKETTPKVNDEKVLNGRLSPYLENTDAEVSVAIYSKKNNHIYQTTNSKRTTYPSASIIKADFLVELLHQKHKAGQSLDVNEQAVIQKMMEHSDNDAATNVYNQIGGYSGLARYFSNVGMDGSVALTTGWALTATTPLDQIKTLNIIFYQSNYISDTSRSYIEYLMGHVAEDQNWGISVGSKHFCLKNGWKQMPNGKWIINSMGQIGTGQNSCTIAIMSTGNKTEQSGEKLVEDLTKAVSSELKIK</sequence>
<reference evidence="2" key="2">
    <citation type="submission" date="2019-12" db="EMBL/GenBank/DDBJ databases">
        <title>SpeciesPrimer: A bioinformatics pipeline dedicated to the design of qPCR primers for the quantification of bacterial species.</title>
        <authorList>
            <person name="Dreier M."/>
            <person name="Berthoud H."/>
            <person name="Shani N."/>
            <person name="Wechsler D."/>
            <person name="Junier P."/>
        </authorList>
    </citation>
    <scope>NUCLEOTIDE SEQUENCE</scope>
    <source>
        <strain evidence="2">FAM13073</strain>
    </source>
</reference>
<dbReference type="InterPro" id="IPR012338">
    <property type="entry name" value="Beta-lactam/transpept-like"/>
</dbReference>
<evidence type="ECO:0000313" key="4">
    <source>
        <dbReference type="Proteomes" id="UP000472573"/>
    </source>
</evidence>
<reference evidence="4" key="3">
    <citation type="submission" date="2020-03" db="EMBL/GenBank/DDBJ databases">
        <title>SpeciesPrimer: A bioinformatics pipeline dedicated to the design of qPCR primers for the quantification of bacterial species.</title>
        <authorList>
            <person name="Dreier M."/>
            <person name="Berthoud H."/>
            <person name="Shani N."/>
            <person name="Wechsler D."/>
            <person name="Junier P."/>
        </authorList>
    </citation>
    <scope>NUCLEOTIDE SEQUENCE [LARGE SCALE GENOMIC DNA]</scope>
    <source>
        <strain evidence="4">FAM13073</strain>
    </source>
</reference>
<keyword evidence="4" id="KW-1185">Reference proteome</keyword>
<dbReference type="InterPro" id="IPR000871">
    <property type="entry name" value="Beta-lactam_class-A"/>
</dbReference>
<dbReference type="Proteomes" id="UP000472573">
    <property type="component" value="Unassembled WGS sequence"/>
</dbReference>
<dbReference type="PANTHER" id="PTHR35333">
    <property type="entry name" value="BETA-LACTAMASE"/>
    <property type="match status" value="1"/>
</dbReference>
<dbReference type="GO" id="GO:0030655">
    <property type="term" value="P:beta-lactam antibiotic catabolic process"/>
    <property type="evidence" value="ECO:0007669"/>
    <property type="project" value="InterPro"/>
</dbReference>
<evidence type="ECO:0000313" key="3">
    <source>
        <dbReference type="EMBL" id="MBF7126516.1"/>
    </source>
</evidence>
<dbReference type="AlphaFoldDB" id="A0A6L5A403"/>
<reference evidence="2" key="1">
    <citation type="submission" date="2019-10" db="EMBL/GenBank/DDBJ databases">
        <authorList>
            <person name="Irmler S."/>
            <person name="Berthoud H."/>
            <person name="Roetschi A."/>
            <person name="Arias E."/>
            <person name="Shani N."/>
            <person name="Wuethrich D."/>
            <person name="Bruggmann R."/>
        </authorList>
    </citation>
    <scope>NUCLEOTIDE SEQUENCE</scope>
    <source>
        <strain evidence="2">FAM13073</strain>
    </source>
</reference>
<dbReference type="SUPFAM" id="SSF56601">
    <property type="entry name" value="beta-lactamase/transpeptidase-like"/>
    <property type="match status" value="1"/>
</dbReference>